<name>A0A7G9SNG1_9GAMM</name>
<dbReference type="KEGG" id="tcn:H9L16_11975"/>
<dbReference type="Proteomes" id="UP000515804">
    <property type="component" value="Chromosome"/>
</dbReference>
<evidence type="ECO:0000256" key="1">
    <source>
        <dbReference type="SAM" id="SignalP"/>
    </source>
</evidence>
<evidence type="ECO:0008006" key="4">
    <source>
        <dbReference type="Google" id="ProtNLM"/>
    </source>
</evidence>
<dbReference type="RefSeq" id="WP_187551907.1">
    <property type="nucleotide sequence ID" value="NZ_CP060719.1"/>
</dbReference>
<reference evidence="2 3" key="1">
    <citation type="submission" date="2020-08" db="EMBL/GenBank/DDBJ databases">
        <title>Genome sequence of Thermomonas carbonis KCTC 42013T.</title>
        <authorList>
            <person name="Hyun D.-W."/>
            <person name="Bae J.-W."/>
        </authorList>
    </citation>
    <scope>NUCLEOTIDE SEQUENCE [LARGE SCALE GENOMIC DNA]</scope>
    <source>
        <strain evidence="2 3">KCTC 42013</strain>
    </source>
</reference>
<dbReference type="PROSITE" id="PS51257">
    <property type="entry name" value="PROKAR_LIPOPROTEIN"/>
    <property type="match status" value="1"/>
</dbReference>
<sequence length="92" mass="10127">MKYLRLASVSVLIFVVVACTKSGYSNCVQVEDEKDFTGEWLKASGTEEKRTVRTEECVALDRAQDSGNGPKTGKVRWAECLSGPDCDETGEF</sequence>
<evidence type="ECO:0000313" key="2">
    <source>
        <dbReference type="EMBL" id="QNN69386.1"/>
    </source>
</evidence>
<evidence type="ECO:0000313" key="3">
    <source>
        <dbReference type="Proteomes" id="UP000515804"/>
    </source>
</evidence>
<feature type="chain" id="PRO_5028872775" description="Lipoprotein" evidence="1">
    <location>
        <begin position="19"/>
        <end position="92"/>
    </location>
</feature>
<dbReference type="AlphaFoldDB" id="A0A7G9SNG1"/>
<dbReference type="EMBL" id="CP060719">
    <property type="protein sequence ID" value="QNN69386.1"/>
    <property type="molecule type" value="Genomic_DNA"/>
</dbReference>
<proteinExistence type="predicted"/>
<keyword evidence="3" id="KW-1185">Reference proteome</keyword>
<organism evidence="2 3">
    <name type="scientific">Thermomonas carbonis</name>
    <dbReference type="NCBI Taxonomy" id="1463158"/>
    <lineage>
        <taxon>Bacteria</taxon>
        <taxon>Pseudomonadati</taxon>
        <taxon>Pseudomonadota</taxon>
        <taxon>Gammaproteobacteria</taxon>
        <taxon>Lysobacterales</taxon>
        <taxon>Lysobacteraceae</taxon>
        <taxon>Thermomonas</taxon>
    </lineage>
</organism>
<gene>
    <name evidence="2" type="ORF">H9L16_11975</name>
</gene>
<feature type="signal peptide" evidence="1">
    <location>
        <begin position="1"/>
        <end position="18"/>
    </location>
</feature>
<accession>A0A7G9SNG1</accession>
<protein>
    <recommendedName>
        <fullName evidence="4">Lipoprotein</fullName>
    </recommendedName>
</protein>
<keyword evidence="1" id="KW-0732">Signal</keyword>